<evidence type="ECO:0000313" key="2">
    <source>
        <dbReference type="EMBL" id="SBV61035.1"/>
    </source>
</evidence>
<gene>
    <name evidence="2" type="ORF">KL86CIT2_100021</name>
</gene>
<dbReference type="AlphaFoldDB" id="A0A212I2L1"/>
<accession>A0A212I2L1</accession>
<sequence>MHLTSDNTSLYAQQERQDKGKSEEDGETGRRVNSSFRLILTGAGLLHANVR</sequence>
<feature type="compositionally biased region" description="Basic and acidic residues" evidence="1">
    <location>
        <begin position="15"/>
        <end position="30"/>
    </location>
</feature>
<evidence type="ECO:0000256" key="1">
    <source>
        <dbReference type="SAM" id="MobiDB-lite"/>
    </source>
</evidence>
<feature type="region of interest" description="Disordered" evidence="1">
    <location>
        <begin position="1"/>
        <end position="32"/>
    </location>
</feature>
<dbReference type="EMBL" id="FLUA01000002">
    <property type="protein sequence ID" value="SBV61035.1"/>
    <property type="molecule type" value="Genomic_DNA"/>
</dbReference>
<protein>
    <submittedName>
        <fullName evidence="2">Uncharacterized protein</fullName>
    </submittedName>
</protein>
<proteinExistence type="predicted"/>
<reference evidence="2" key="1">
    <citation type="submission" date="2016-04" db="EMBL/GenBank/DDBJ databases">
        <authorList>
            <person name="Evans L.H."/>
            <person name="Alamgir A."/>
            <person name="Owens N."/>
            <person name="Weber N.D."/>
            <person name="Virtaneva K."/>
            <person name="Barbian K."/>
            <person name="Babar A."/>
            <person name="Rosenke K."/>
        </authorList>
    </citation>
    <scope>NUCLEOTIDE SEQUENCE</scope>
    <source>
        <strain evidence="2">86-2</strain>
    </source>
</reference>
<feature type="compositionally biased region" description="Polar residues" evidence="1">
    <location>
        <begin position="1"/>
        <end position="14"/>
    </location>
</feature>
<name>A0A212I2L1_9ENTR</name>
<organism evidence="2">
    <name type="scientific">uncultured Citrobacter sp</name>
    <dbReference type="NCBI Taxonomy" id="200446"/>
    <lineage>
        <taxon>Bacteria</taxon>
        <taxon>Pseudomonadati</taxon>
        <taxon>Pseudomonadota</taxon>
        <taxon>Gammaproteobacteria</taxon>
        <taxon>Enterobacterales</taxon>
        <taxon>Enterobacteriaceae</taxon>
        <taxon>Citrobacter</taxon>
        <taxon>environmental samples</taxon>
    </lineage>
</organism>